<keyword evidence="1" id="KW-0812">Transmembrane</keyword>
<evidence type="ECO:0000256" key="1">
    <source>
        <dbReference type="SAM" id="Phobius"/>
    </source>
</evidence>
<dbReference type="Proteomes" id="UP000186922">
    <property type="component" value="Unassembled WGS sequence"/>
</dbReference>
<feature type="transmembrane region" description="Helical" evidence="1">
    <location>
        <begin position="89"/>
        <end position="109"/>
    </location>
</feature>
<evidence type="ECO:0000313" key="2">
    <source>
        <dbReference type="EMBL" id="GAV01603.1"/>
    </source>
</evidence>
<reference evidence="2 3" key="1">
    <citation type="journal article" date="2016" name="Nat. Commun.">
        <title>Extremotolerant tardigrade genome and improved radiotolerance of human cultured cells by tardigrade-unique protein.</title>
        <authorList>
            <person name="Hashimoto T."/>
            <person name="Horikawa D.D."/>
            <person name="Saito Y."/>
            <person name="Kuwahara H."/>
            <person name="Kozuka-Hata H."/>
            <person name="Shin-I T."/>
            <person name="Minakuchi Y."/>
            <person name="Ohishi K."/>
            <person name="Motoyama A."/>
            <person name="Aizu T."/>
            <person name="Enomoto A."/>
            <person name="Kondo K."/>
            <person name="Tanaka S."/>
            <person name="Hara Y."/>
            <person name="Koshikawa S."/>
            <person name="Sagara H."/>
            <person name="Miura T."/>
            <person name="Yokobori S."/>
            <person name="Miyagawa K."/>
            <person name="Suzuki Y."/>
            <person name="Kubo T."/>
            <person name="Oyama M."/>
            <person name="Kohara Y."/>
            <person name="Fujiyama A."/>
            <person name="Arakawa K."/>
            <person name="Katayama T."/>
            <person name="Toyoda A."/>
            <person name="Kunieda T."/>
        </authorList>
    </citation>
    <scope>NUCLEOTIDE SEQUENCE [LARGE SCALE GENOMIC DNA]</scope>
    <source>
        <strain evidence="2 3">YOKOZUNA-1</strain>
    </source>
</reference>
<organism evidence="2 3">
    <name type="scientific">Ramazzottius varieornatus</name>
    <name type="common">Water bear</name>
    <name type="synonym">Tardigrade</name>
    <dbReference type="NCBI Taxonomy" id="947166"/>
    <lineage>
        <taxon>Eukaryota</taxon>
        <taxon>Metazoa</taxon>
        <taxon>Ecdysozoa</taxon>
        <taxon>Tardigrada</taxon>
        <taxon>Eutardigrada</taxon>
        <taxon>Parachela</taxon>
        <taxon>Hypsibioidea</taxon>
        <taxon>Ramazzottiidae</taxon>
        <taxon>Ramazzottius</taxon>
    </lineage>
</organism>
<proteinExistence type="predicted"/>
<evidence type="ECO:0000313" key="3">
    <source>
        <dbReference type="Proteomes" id="UP000186922"/>
    </source>
</evidence>
<accession>A0A1D1VN77</accession>
<protein>
    <submittedName>
        <fullName evidence="2">Uncharacterized protein</fullName>
    </submittedName>
</protein>
<gene>
    <name evidence="2" type="primary">RvY_12291-1</name>
    <name evidence="2" type="synonym">RvY_12291.1</name>
    <name evidence="2" type="ORF">RvY_12291</name>
</gene>
<keyword evidence="1" id="KW-1133">Transmembrane helix</keyword>
<name>A0A1D1VN77_RAMVA</name>
<dbReference type="AlphaFoldDB" id="A0A1D1VN77"/>
<dbReference type="EMBL" id="BDGG01000007">
    <property type="protein sequence ID" value="GAV01603.1"/>
    <property type="molecule type" value="Genomic_DNA"/>
</dbReference>
<comment type="caution">
    <text evidence="2">The sequence shown here is derived from an EMBL/GenBank/DDBJ whole genome shotgun (WGS) entry which is preliminary data.</text>
</comment>
<keyword evidence="1" id="KW-0472">Membrane</keyword>
<keyword evidence="3" id="KW-1185">Reference proteome</keyword>
<sequence length="116" mass="13314">MKASFVYGKDMMCEAHTEKINYWFWKAFPLPPNATHFKRTMIDGIRKALYAGLLDKLVQDFGTVQHYCSTGGNDFGTTDLSIVNLNNTFMYFAYALSIAFIVFVLELVCKSIRRCM</sequence>